<dbReference type="FunFam" id="3.40.47.10:FF:000028">
    <property type="entry name" value="3-ketoacyl-CoA synthase"/>
    <property type="match status" value="1"/>
</dbReference>
<keyword evidence="8 10" id="KW-0012">Acyltransferase</keyword>
<name>A0ABD1W504_9LAMI</name>
<feature type="transmembrane region" description="Helical" evidence="12">
    <location>
        <begin position="33"/>
        <end position="55"/>
    </location>
</feature>
<comment type="pathway">
    <text evidence="2 10">Lipid metabolism; fatty acid biosynthesis.</text>
</comment>
<evidence type="ECO:0000256" key="6">
    <source>
        <dbReference type="ARBA" id="ARBA00022989"/>
    </source>
</evidence>
<evidence type="ECO:0000313" key="16">
    <source>
        <dbReference type="Proteomes" id="UP001604277"/>
    </source>
</evidence>
<sequence length="511" mass="57441">MSESEAKTPLIPPSSSRKLPDFKQSVKLKYVKLGYHYLITHGMFLFLSPLVVLIAAQLSTFSFEDLNDLWDHLRFNLISVIVCSALLVFLSTMYFLTRPRPVYLVNFSCYKPEDDMKCSRQDFMEKSRLTGSFTKENIEFQTKILERSGLGDSTYLPDAVLSVQPNPCMAEARREAEAVMFGAIDELLSKTSVKPKDIGILIVNCSLFNPTPSLSAMVINHYKLRGNIVSYNLGGMGCSAGLISIDLAKDLLQVHPNTYALVISTENITLNWYFGNDRSMLVSNCLFRMGGAAILLSNKSSDRWRSKYRLVHTVRTHKGSDDKGFSCVTQLEDSNGKVGVSLSKDLMVVAGDALKTNITTLGPLVLPMSEQLLFFATLIGRKLLKMKLKPYIPDFKLAFEHFCIHAGGRAVLDELEKNLQLSNWHMEPSRMTLHRFGNTSSSSLWYELAYSEAKGRIKRGDRTWQIAFGSGFKCNSAVWKALRTINPAKEKNPWIDEIHKFPVEVPKVSAL</sequence>
<dbReference type="InterPro" id="IPR012392">
    <property type="entry name" value="3-ktacl-CoA_syn"/>
</dbReference>
<dbReference type="EC" id="2.3.1.-" evidence="10"/>
<evidence type="ECO:0000256" key="1">
    <source>
        <dbReference type="ARBA" id="ARBA00004370"/>
    </source>
</evidence>
<feature type="active site" evidence="11">
    <location>
        <position position="401"/>
    </location>
</feature>
<feature type="active site" evidence="11">
    <location>
        <position position="405"/>
    </location>
</feature>
<evidence type="ECO:0000256" key="7">
    <source>
        <dbReference type="ARBA" id="ARBA00023136"/>
    </source>
</evidence>
<evidence type="ECO:0000256" key="5">
    <source>
        <dbReference type="ARBA" id="ARBA00022692"/>
    </source>
</evidence>
<feature type="domain" description="FAE" evidence="13">
    <location>
        <begin position="94"/>
        <end position="383"/>
    </location>
</feature>
<feature type="domain" description="Beta-ketoacyl-[acyl-carrier-protein] synthase III C-terminal" evidence="14">
    <location>
        <begin position="400"/>
        <end position="480"/>
    </location>
</feature>
<dbReference type="SUPFAM" id="SSF53901">
    <property type="entry name" value="Thiolase-like"/>
    <property type="match status" value="2"/>
</dbReference>
<dbReference type="Pfam" id="PF08392">
    <property type="entry name" value="FAE1_CUT1_RppA"/>
    <property type="match status" value="1"/>
</dbReference>
<evidence type="ECO:0000256" key="9">
    <source>
        <dbReference type="ARBA" id="ARBA00047375"/>
    </source>
</evidence>
<comment type="catalytic activity">
    <reaction evidence="9">
        <text>a very-long-chain acyl-CoA + malonyl-CoA + H(+) = a very-long-chain 3-oxoacyl-CoA + CO2 + CoA</text>
        <dbReference type="Rhea" id="RHEA:32727"/>
        <dbReference type="ChEBI" id="CHEBI:15378"/>
        <dbReference type="ChEBI" id="CHEBI:16526"/>
        <dbReference type="ChEBI" id="CHEBI:57287"/>
        <dbReference type="ChEBI" id="CHEBI:57384"/>
        <dbReference type="ChEBI" id="CHEBI:90725"/>
        <dbReference type="ChEBI" id="CHEBI:90736"/>
        <dbReference type="EC" id="2.3.1.199"/>
    </reaction>
</comment>
<proteinExistence type="inferred from homology"/>
<comment type="caution">
    <text evidence="15">The sequence shown here is derived from an EMBL/GenBank/DDBJ whole genome shotgun (WGS) entry which is preliminary data.</text>
</comment>
<dbReference type="Proteomes" id="UP001604277">
    <property type="component" value="Unassembled WGS sequence"/>
</dbReference>
<dbReference type="InterPro" id="IPR016039">
    <property type="entry name" value="Thiolase-like"/>
</dbReference>
<evidence type="ECO:0000256" key="3">
    <source>
        <dbReference type="ARBA" id="ARBA00005531"/>
    </source>
</evidence>
<feature type="active site" evidence="11">
    <location>
        <position position="317"/>
    </location>
</feature>
<dbReference type="CDD" id="cd00831">
    <property type="entry name" value="CHS_like"/>
    <property type="match status" value="1"/>
</dbReference>
<organism evidence="15 16">
    <name type="scientific">Forsythia ovata</name>
    <dbReference type="NCBI Taxonomy" id="205694"/>
    <lineage>
        <taxon>Eukaryota</taxon>
        <taxon>Viridiplantae</taxon>
        <taxon>Streptophyta</taxon>
        <taxon>Embryophyta</taxon>
        <taxon>Tracheophyta</taxon>
        <taxon>Spermatophyta</taxon>
        <taxon>Magnoliopsida</taxon>
        <taxon>eudicotyledons</taxon>
        <taxon>Gunneridae</taxon>
        <taxon>Pentapetalae</taxon>
        <taxon>asterids</taxon>
        <taxon>lamiids</taxon>
        <taxon>Lamiales</taxon>
        <taxon>Oleaceae</taxon>
        <taxon>Forsythieae</taxon>
        <taxon>Forsythia</taxon>
    </lineage>
</organism>
<evidence type="ECO:0000256" key="12">
    <source>
        <dbReference type="SAM" id="Phobius"/>
    </source>
</evidence>
<gene>
    <name evidence="15" type="ORF">Fot_13972</name>
</gene>
<accession>A0ABD1W504</accession>
<reference evidence="16" key="1">
    <citation type="submission" date="2024-07" db="EMBL/GenBank/DDBJ databases">
        <title>Two chromosome-level genome assemblies of Korean endemic species Abeliophyllum distichum and Forsythia ovata (Oleaceae).</title>
        <authorList>
            <person name="Jang H."/>
        </authorList>
    </citation>
    <scope>NUCLEOTIDE SEQUENCE [LARGE SCALE GENOMIC DNA]</scope>
</reference>
<keyword evidence="5 12" id="KW-0812">Transmembrane</keyword>
<dbReference type="EMBL" id="JBFOLJ010000004">
    <property type="protein sequence ID" value="KAL2544739.1"/>
    <property type="molecule type" value="Genomic_DNA"/>
</dbReference>
<feature type="active site" evidence="11">
    <location>
        <position position="434"/>
    </location>
</feature>
<feature type="active site" evidence="11">
    <location>
        <position position="238"/>
    </location>
</feature>
<comment type="similarity">
    <text evidence="3 10">Belongs to the thiolase-like superfamily. Chalcone/stilbene synthases family.</text>
</comment>
<keyword evidence="6 12" id="KW-1133">Transmembrane helix</keyword>
<evidence type="ECO:0000256" key="11">
    <source>
        <dbReference type="PIRSR" id="PIRSR036417-1"/>
    </source>
</evidence>
<evidence type="ECO:0000256" key="10">
    <source>
        <dbReference type="PIRNR" id="PIRNR036417"/>
    </source>
</evidence>
<dbReference type="PANTHER" id="PTHR31561">
    <property type="entry name" value="3-KETOACYL-COA SYNTHASE"/>
    <property type="match status" value="1"/>
</dbReference>
<dbReference type="AlphaFoldDB" id="A0ABD1W504"/>
<protein>
    <recommendedName>
        <fullName evidence="10">3-ketoacyl-CoA synthase</fullName>
        <ecNumber evidence="10">2.3.1.-</ecNumber>
    </recommendedName>
</protein>
<keyword evidence="4 10" id="KW-0808">Transferase</keyword>
<feature type="transmembrane region" description="Helical" evidence="12">
    <location>
        <begin position="75"/>
        <end position="96"/>
    </location>
</feature>
<evidence type="ECO:0000313" key="15">
    <source>
        <dbReference type="EMBL" id="KAL2544739.1"/>
    </source>
</evidence>
<dbReference type="InterPro" id="IPR013601">
    <property type="entry name" value="FAE1_typ3_polyketide_synth"/>
</dbReference>
<dbReference type="Gene3D" id="3.40.47.10">
    <property type="match status" value="1"/>
</dbReference>
<dbReference type="GO" id="GO:0009922">
    <property type="term" value="F:fatty acid elongase activity"/>
    <property type="evidence" value="ECO:0007669"/>
    <property type="project" value="UniProtKB-EC"/>
</dbReference>
<dbReference type="GO" id="GO:0016020">
    <property type="term" value="C:membrane"/>
    <property type="evidence" value="ECO:0007669"/>
    <property type="project" value="UniProtKB-SubCell"/>
</dbReference>
<dbReference type="InterPro" id="IPR013747">
    <property type="entry name" value="ACP_syn_III_C"/>
</dbReference>
<dbReference type="Pfam" id="PF08541">
    <property type="entry name" value="ACP_syn_III_C"/>
    <property type="match status" value="1"/>
</dbReference>
<evidence type="ECO:0000259" key="13">
    <source>
        <dbReference type="Pfam" id="PF08392"/>
    </source>
</evidence>
<dbReference type="PIRSF" id="PIRSF036417">
    <property type="entry name" value="3-ktacl-CoA_syn"/>
    <property type="match status" value="1"/>
</dbReference>
<comment type="subcellular location">
    <subcellularLocation>
        <location evidence="1">Membrane</location>
    </subcellularLocation>
</comment>
<evidence type="ECO:0000259" key="14">
    <source>
        <dbReference type="Pfam" id="PF08541"/>
    </source>
</evidence>
<evidence type="ECO:0000256" key="8">
    <source>
        <dbReference type="ARBA" id="ARBA00023315"/>
    </source>
</evidence>
<keyword evidence="16" id="KW-1185">Reference proteome</keyword>
<feature type="active site" evidence="11">
    <location>
        <position position="438"/>
    </location>
</feature>
<evidence type="ECO:0000256" key="2">
    <source>
        <dbReference type="ARBA" id="ARBA00005194"/>
    </source>
</evidence>
<keyword evidence="7 12" id="KW-0472">Membrane</keyword>
<evidence type="ECO:0000256" key="4">
    <source>
        <dbReference type="ARBA" id="ARBA00022679"/>
    </source>
</evidence>